<dbReference type="GeneID" id="19201404"/>
<dbReference type="InterPro" id="IPR036291">
    <property type="entry name" value="NAD(P)-bd_dom_sf"/>
</dbReference>
<dbReference type="PANTHER" id="PTHR14097:SF8">
    <property type="entry name" value="NAD(P)-BINDING DOMAIN-CONTAINING PROTEIN"/>
    <property type="match status" value="1"/>
</dbReference>
<accession>A0A5M3MB54</accession>
<dbReference type="PANTHER" id="PTHR14097">
    <property type="entry name" value="OXIDOREDUCTASE HTATIP2"/>
    <property type="match status" value="1"/>
</dbReference>
<dbReference type="EMBL" id="JH711587">
    <property type="protein sequence ID" value="EIW75881.1"/>
    <property type="molecule type" value="Genomic_DNA"/>
</dbReference>
<dbReference type="AlphaFoldDB" id="A0A5M3MB54"/>
<sequence length="371" mass="40131">MVHVVIIGATGFAGKHVLLDALRENRITKVTVVGRHAPSIEAPDMALIRKAIVDKLTIIQRDDLGACWDYDSTEPQHLELRERLADAVACIWCIGGKANSFATEKEFERVCHGFTMRAARFFSRVASVGNPGKAHKSGRASQPFRFVYLSGKFADRSGKAHQGWITVEAQTRNMKGRTERELLELASHTLSTPLASPDPESQPPSAPAPKEEEKPSVEPFEAVEPPPISDEPPAYSEEPPSPSSQSKSPPPQSTSTSSTSVPTTSTTSLTSTSSTTPQNPIPSHPLTVLVFRPGGIIAGKTVRSLGGLTGLFAEQALQRAPSVVIHVERVARVLVDAAIGVRVEWQRDAHGKKKDTWESEEMVSWSVGLGV</sequence>
<comment type="caution">
    <text evidence="2">The sequence shown here is derived from an EMBL/GenBank/DDBJ whole genome shotgun (WGS) entry which is preliminary data.</text>
</comment>
<evidence type="ECO:0008006" key="4">
    <source>
        <dbReference type="Google" id="ProtNLM"/>
    </source>
</evidence>
<dbReference type="SUPFAM" id="SSF51735">
    <property type="entry name" value="NAD(P)-binding Rossmann-fold domains"/>
    <property type="match status" value="1"/>
</dbReference>
<evidence type="ECO:0000313" key="2">
    <source>
        <dbReference type="EMBL" id="EIW75881.1"/>
    </source>
</evidence>
<reference evidence="3" key="1">
    <citation type="journal article" date="2012" name="Science">
        <title>The Paleozoic origin of enzymatic lignin decomposition reconstructed from 31 fungal genomes.</title>
        <authorList>
            <person name="Floudas D."/>
            <person name="Binder M."/>
            <person name="Riley R."/>
            <person name="Barry K."/>
            <person name="Blanchette R.A."/>
            <person name="Henrissat B."/>
            <person name="Martinez A.T."/>
            <person name="Otillar R."/>
            <person name="Spatafora J.W."/>
            <person name="Yadav J.S."/>
            <person name="Aerts A."/>
            <person name="Benoit I."/>
            <person name="Boyd A."/>
            <person name="Carlson A."/>
            <person name="Copeland A."/>
            <person name="Coutinho P.M."/>
            <person name="de Vries R.P."/>
            <person name="Ferreira P."/>
            <person name="Findley K."/>
            <person name="Foster B."/>
            <person name="Gaskell J."/>
            <person name="Glotzer D."/>
            <person name="Gorecki P."/>
            <person name="Heitman J."/>
            <person name="Hesse C."/>
            <person name="Hori C."/>
            <person name="Igarashi K."/>
            <person name="Jurgens J.A."/>
            <person name="Kallen N."/>
            <person name="Kersten P."/>
            <person name="Kohler A."/>
            <person name="Kuees U."/>
            <person name="Kumar T.K.A."/>
            <person name="Kuo A."/>
            <person name="LaButti K."/>
            <person name="Larrondo L.F."/>
            <person name="Lindquist E."/>
            <person name="Ling A."/>
            <person name="Lombard V."/>
            <person name="Lucas S."/>
            <person name="Lundell T."/>
            <person name="Martin R."/>
            <person name="McLaughlin D.J."/>
            <person name="Morgenstern I."/>
            <person name="Morin E."/>
            <person name="Murat C."/>
            <person name="Nagy L.G."/>
            <person name="Nolan M."/>
            <person name="Ohm R.A."/>
            <person name="Patyshakuliyeva A."/>
            <person name="Rokas A."/>
            <person name="Ruiz-Duenas F.J."/>
            <person name="Sabat G."/>
            <person name="Salamov A."/>
            <person name="Samejima M."/>
            <person name="Schmutz J."/>
            <person name="Slot J.C."/>
            <person name="St John F."/>
            <person name="Stenlid J."/>
            <person name="Sun H."/>
            <person name="Sun S."/>
            <person name="Syed K."/>
            <person name="Tsang A."/>
            <person name="Wiebenga A."/>
            <person name="Young D."/>
            <person name="Pisabarro A."/>
            <person name="Eastwood D.C."/>
            <person name="Martin F."/>
            <person name="Cullen D."/>
            <person name="Grigoriev I.V."/>
            <person name="Hibbett D.S."/>
        </authorList>
    </citation>
    <scope>NUCLEOTIDE SEQUENCE [LARGE SCALE GENOMIC DNA]</scope>
    <source>
        <strain evidence="3">RWD-64-598 SS2</strain>
    </source>
</reference>
<name>A0A5M3MB54_CONPW</name>
<proteinExistence type="predicted"/>
<dbReference type="Proteomes" id="UP000053558">
    <property type="component" value="Unassembled WGS sequence"/>
</dbReference>
<keyword evidence="3" id="KW-1185">Reference proteome</keyword>
<organism evidence="2 3">
    <name type="scientific">Coniophora puteana (strain RWD-64-598)</name>
    <name type="common">Brown rot fungus</name>
    <dbReference type="NCBI Taxonomy" id="741705"/>
    <lineage>
        <taxon>Eukaryota</taxon>
        <taxon>Fungi</taxon>
        <taxon>Dikarya</taxon>
        <taxon>Basidiomycota</taxon>
        <taxon>Agaricomycotina</taxon>
        <taxon>Agaricomycetes</taxon>
        <taxon>Agaricomycetidae</taxon>
        <taxon>Boletales</taxon>
        <taxon>Coniophorineae</taxon>
        <taxon>Coniophoraceae</taxon>
        <taxon>Coniophora</taxon>
    </lineage>
</organism>
<evidence type="ECO:0000256" key="1">
    <source>
        <dbReference type="SAM" id="MobiDB-lite"/>
    </source>
</evidence>
<dbReference type="OrthoDB" id="9975943at2759"/>
<feature type="compositionally biased region" description="Low complexity" evidence="1">
    <location>
        <begin position="231"/>
        <end position="278"/>
    </location>
</feature>
<feature type="region of interest" description="Disordered" evidence="1">
    <location>
        <begin position="191"/>
        <end position="285"/>
    </location>
</feature>
<dbReference type="Gene3D" id="3.40.50.720">
    <property type="entry name" value="NAD(P)-binding Rossmann-like Domain"/>
    <property type="match status" value="1"/>
</dbReference>
<gene>
    <name evidence="2" type="ORF">CONPUDRAFT_139853</name>
</gene>
<dbReference type="RefSeq" id="XP_007773883.1">
    <property type="nucleotide sequence ID" value="XM_007775693.1"/>
</dbReference>
<evidence type="ECO:0000313" key="3">
    <source>
        <dbReference type="Proteomes" id="UP000053558"/>
    </source>
</evidence>
<dbReference type="KEGG" id="cput:CONPUDRAFT_139853"/>
<protein>
    <recommendedName>
        <fullName evidence="4">NAD(P)-binding domain-containing protein</fullName>
    </recommendedName>
</protein>